<evidence type="ECO:0000313" key="3">
    <source>
        <dbReference type="Proteomes" id="UP000029120"/>
    </source>
</evidence>
<dbReference type="Proteomes" id="UP000029120">
    <property type="component" value="Chromosome 5"/>
</dbReference>
<evidence type="ECO:0000313" key="2">
    <source>
        <dbReference type="EMBL" id="KFK33813.1"/>
    </source>
</evidence>
<organism evidence="2 3">
    <name type="scientific">Arabis alpina</name>
    <name type="common">Alpine rock-cress</name>
    <dbReference type="NCBI Taxonomy" id="50452"/>
    <lineage>
        <taxon>Eukaryota</taxon>
        <taxon>Viridiplantae</taxon>
        <taxon>Streptophyta</taxon>
        <taxon>Embryophyta</taxon>
        <taxon>Tracheophyta</taxon>
        <taxon>Spermatophyta</taxon>
        <taxon>Magnoliopsida</taxon>
        <taxon>eudicotyledons</taxon>
        <taxon>Gunneridae</taxon>
        <taxon>Pentapetalae</taxon>
        <taxon>rosids</taxon>
        <taxon>malvids</taxon>
        <taxon>Brassicales</taxon>
        <taxon>Brassicaceae</taxon>
        <taxon>Arabideae</taxon>
        <taxon>Arabis</taxon>
    </lineage>
</organism>
<dbReference type="AlphaFoldDB" id="A0A087GVB1"/>
<gene>
    <name evidence="2" type="ordered locus">AALP_Aa5g063300</name>
</gene>
<reference evidence="3" key="1">
    <citation type="journal article" date="2015" name="Nat. Plants">
        <title>Genome expansion of Arabis alpina linked with retrotransposition and reduced symmetric DNA methylation.</title>
        <authorList>
            <person name="Willing E.M."/>
            <person name="Rawat V."/>
            <person name="Mandakova T."/>
            <person name="Maumus F."/>
            <person name="James G.V."/>
            <person name="Nordstroem K.J."/>
            <person name="Becker C."/>
            <person name="Warthmann N."/>
            <person name="Chica C."/>
            <person name="Szarzynska B."/>
            <person name="Zytnicki M."/>
            <person name="Albani M.C."/>
            <person name="Kiefer C."/>
            <person name="Bergonzi S."/>
            <person name="Castaings L."/>
            <person name="Mateos J.L."/>
            <person name="Berns M.C."/>
            <person name="Bujdoso N."/>
            <person name="Piofczyk T."/>
            <person name="de Lorenzo L."/>
            <person name="Barrero-Sicilia C."/>
            <person name="Mateos I."/>
            <person name="Piednoel M."/>
            <person name="Hagmann J."/>
            <person name="Chen-Min-Tao R."/>
            <person name="Iglesias-Fernandez R."/>
            <person name="Schuster S.C."/>
            <person name="Alonso-Blanco C."/>
            <person name="Roudier F."/>
            <person name="Carbonero P."/>
            <person name="Paz-Ares J."/>
            <person name="Davis S.J."/>
            <person name="Pecinka A."/>
            <person name="Quesneville H."/>
            <person name="Colot V."/>
            <person name="Lysak M.A."/>
            <person name="Weigel D."/>
            <person name="Coupland G."/>
            <person name="Schneeberger K."/>
        </authorList>
    </citation>
    <scope>NUCLEOTIDE SEQUENCE [LARGE SCALE GENOMIC DNA]</scope>
    <source>
        <strain evidence="3">cv. Pajares</strain>
    </source>
</reference>
<accession>A0A087GVB1</accession>
<dbReference type="Gramene" id="KFK33813">
    <property type="protein sequence ID" value="KFK33813"/>
    <property type="gene ID" value="AALP_AA5G063300"/>
</dbReference>
<evidence type="ECO:0000256" key="1">
    <source>
        <dbReference type="SAM" id="MobiDB-lite"/>
    </source>
</evidence>
<name>A0A087GVB1_ARAAL</name>
<dbReference type="PANTHER" id="PTHR47481">
    <property type="match status" value="1"/>
</dbReference>
<proteinExistence type="predicted"/>
<feature type="region of interest" description="Disordered" evidence="1">
    <location>
        <begin position="225"/>
        <end position="269"/>
    </location>
</feature>
<keyword evidence="3" id="KW-1185">Reference proteome</keyword>
<dbReference type="PANTHER" id="PTHR47481:SF22">
    <property type="entry name" value="RETROTRANSPOSON GAG DOMAIN-CONTAINING PROTEIN"/>
    <property type="match status" value="1"/>
</dbReference>
<dbReference type="eggNOG" id="KOG0017">
    <property type="taxonomic scope" value="Eukaryota"/>
</dbReference>
<dbReference type="EMBL" id="CM002873">
    <property type="protein sequence ID" value="KFK33813.1"/>
    <property type="molecule type" value="Genomic_DNA"/>
</dbReference>
<feature type="compositionally biased region" description="Low complexity" evidence="1">
    <location>
        <begin position="241"/>
        <end position="260"/>
    </location>
</feature>
<evidence type="ECO:0008006" key="4">
    <source>
        <dbReference type="Google" id="ProtNLM"/>
    </source>
</evidence>
<dbReference type="OMA" id="ANYISAM"/>
<dbReference type="Pfam" id="PF14223">
    <property type="entry name" value="Retrotran_gag_2"/>
    <property type="match status" value="1"/>
</dbReference>
<sequence length="387" mass="42730">MATSAETIDSTQNLLNINMSNINKLTSTNYLTWNLQVNALLDGYALAGYVDGSTPAPDATVTTNSITTPNPAFVTWKRQDRLIFSALLGTISPAIQTLVSKSKTSAEMWKTITSTYAKPSRGHIQQLKQQLIEYSKGEKTIDEYLQGLVTRFDQLALLGKPLDHDEQIDKILAGLPEEYKSLAEQIEGRDVSPSIIELHEKLLTKEAKIISTNSSILTRVPVSANYSSASPRPRQFQGKQNPRPYHHGNNNNNFNQQQQHHQPKQDQRISKGYQGRCQLCGVFGHSAKRCTQLQQLTGTQQNPFTSPFRPWQPRANLALASSHPSSAWLMDSGATHHMTSDLHTLHAPQSYNGSDDVLIGDGSGLTITHTGEGSEFGGPIASRQDQR</sequence>
<protein>
    <recommendedName>
        <fullName evidence="4">CCHC-type domain-containing protein</fullName>
    </recommendedName>
</protein>
<dbReference type="OrthoDB" id="1110386at2759"/>